<keyword evidence="3" id="KW-1003">Cell membrane</keyword>
<feature type="transmembrane region" description="Helical" evidence="7">
    <location>
        <begin position="80"/>
        <end position="102"/>
    </location>
</feature>
<dbReference type="Gene3D" id="1.10.3720.10">
    <property type="entry name" value="MetI-like"/>
    <property type="match status" value="1"/>
</dbReference>
<feature type="transmembrane region" description="Helical" evidence="7">
    <location>
        <begin position="272"/>
        <end position="296"/>
    </location>
</feature>
<feature type="transmembrane region" description="Helical" evidence="7">
    <location>
        <begin position="12"/>
        <end position="32"/>
    </location>
</feature>
<feature type="transmembrane region" description="Helical" evidence="7">
    <location>
        <begin position="214"/>
        <end position="237"/>
    </location>
</feature>
<keyword evidence="5 7" id="KW-1133">Transmembrane helix</keyword>
<protein>
    <submittedName>
        <fullName evidence="9">Sugar ABC transporter permease</fullName>
    </submittedName>
</protein>
<comment type="caution">
    <text evidence="9">The sequence shown here is derived from an EMBL/GenBank/DDBJ whole genome shotgun (WGS) entry which is preliminary data.</text>
</comment>
<evidence type="ECO:0000256" key="5">
    <source>
        <dbReference type="ARBA" id="ARBA00022989"/>
    </source>
</evidence>
<dbReference type="CDD" id="cd06261">
    <property type="entry name" value="TM_PBP2"/>
    <property type="match status" value="1"/>
</dbReference>
<dbReference type="Proteomes" id="UP000886884">
    <property type="component" value="Unassembled WGS sequence"/>
</dbReference>
<evidence type="ECO:0000313" key="10">
    <source>
        <dbReference type="Proteomes" id="UP000886884"/>
    </source>
</evidence>
<evidence type="ECO:0000256" key="7">
    <source>
        <dbReference type="RuleBase" id="RU363032"/>
    </source>
</evidence>
<dbReference type="GO" id="GO:0055085">
    <property type="term" value="P:transmembrane transport"/>
    <property type="evidence" value="ECO:0007669"/>
    <property type="project" value="InterPro"/>
</dbReference>
<evidence type="ECO:0000256" key="2">
    <source>
        <dbReference type="ARBA" id="ARBA00022448"/>
    </source>
</evidence>
<dbReference type="SUPFAM" id="SSF161098">
    <property type="entry name" value="MetI-like"/>
    <property type="match status" value="1"/>
</dbReference>
<keyword evidence="4 7" id="KW-0812">Transmembrane</keyword>
<sequence>MLKKLRMKYAPYWQLYVFLLLPVAYILIFAYWPMFGLQIAFKKFSIVTGVWDSPWVGLKNFTKFFNAYQFTNIMYNTLSLSIYAILAAFPFPILFALMLNTIEHEKLKKTVQTITYMPHFISTVVIVAMLMQLFHPMNGLYGKLMQALTGQMPADLFAQPSAFPHLYVWSGVWQGFGYNSIIYLAALTNVSPDLHEAAEVDGASRLQRLIHVDFPALLPTITIMLILRMGAIMSIGFEKTYLMQNSLNLSRSEIISTFVYKKGLASGAANDYSYSAAVGMFNSVVNLVLIVGVNWISRKISENSLW</sequence>
<dbReference type="AlphaFoldDB" id="A0A9D1P9C7"/>
<dbReference type="InterPro" id="IPR035906">
    <property type="entry name" value="MetI-like_sf"/>
</dbReference>
<dbReference type="PANTHER" id="PTHR43227">
    <property type="entry name" value="BLL4140 PROTEIN"/>
    <property type="match status" value="1"/>
</dbReference>
<evidence type="ECO:0000256" key="4">
    <source>
        <dbReference type="ARBA" id="ARBA00022692"/>
    </source>
</evidence>
<comment type="subcellular location">
    <subcellularLocation>
        <location evidence="1 7">Cell membrane</location>
        <topology evidence="1 7">Multi-pass membrane protein</topology>
    </subcellularLocation>
</comment>
<dbReference type="EMBL" id="DVOT01000154">
    <property type="protein sequence ID" value="HIV28058.1"/>
    <property type="molecule type" value="Genomic_DNA"/>
</dbReference>
<proteinExistence type="inferred from homology"/>
<organism evidence="9 10">
    <name type="scientific">Candidatus Ornithocaccomicrobium faecavium</name>
    <dbReference type="NCBI Taxonomy" id="2840890"/>
    <lineage>
        <taxon>Bacteria</taxon>
        <taxon>Bacillati</taxon>
        <taxon>Bacillota</taxon>
        <taxon>Clostridia</taxon>
        <taxon>Candidatus Ornithocaccomicrobium</taxon>
    </lineage>
</organism>
<dbReference type="Pfam" id="PF00528">
    <property type="entry name" value="BPD_transp_1"/>
    <property type="match status" value="1"/>
</dbReference>
<dbReference type="InterPro" id="IPR000515">
    <property type="entry name" value="MetI-like"/>
</dbReference>
<reference evidence="9" key="1">
    <citation type="submission" date="2020-10" db="EMBL/GenBank/DDBJ databases">
        <authorList>
            <person name="Gilroy R."/>
        </authorList>
    </citation>
    <scope>NUCLEOTIDE SEQUENCE</scope>
    <source>
        <strain evidence="9">CHK183-6373</strain>
    </source>
</reference>
<name>A0A9D1P9C7_9FIRM</name>
<evidence type="ECO:0000256" key="6">
    <source>
        <dbReference type="ARBA" id="ARBA00023136"/>
    </source>
</evidence>
<evidence type="ECO:0000256" key="3">
    <source>
        <dbReference type="ARBA" id="ARBA00022475"/>
    </source>
</evidence>
<dbReference type="PANTHER" id="PTHR43227:SF11">
    <property type="entry name" value="BLL4140 PROTEIN"/>
    <property type="match status" value="1"/>
</dbReference>
<feature type="transmembrane region" description="Helical" evidence="7">
    <location>
        <begin position="114"/>
        <end position="134"/>
    </location>
</feature>
<dbReference type="GO" id="GO:0005886">
    <property type="term" value="C:plasma membrane"/>
    <property type="evidence" value="ECO:0007669"/>
    <property type="project" value="UniProtKB-SubCell"/>
</dbReference>
<accession>A0A9D1P9C7</accession>
<evidence type="ECO:0000313" key="9">
    <source>
        <dbReference type="EMBL" id="HIV28058.1"/>
    </source>
</evidence>
<reference evidence="9" key="2">
    <citation type="journal article" date="2021" name="PeerJ">
        <title>Extensive microbial diversity within the chicken gut microbiome revealed by metagenomics and culture.</title>
        <authorList>
            <person name="Gilroy R."/>
            <person name="Ravi A."/>
            <person name="Getino M."/>
            <person name="Pursley I."/>
            <person name="Horton D.L."/>
            <person name="Alikhan N.F."/>
            <person name="Baker D."/>
            <person name="Gharbi K."/>
            <person name="Hall N."/>
            <person name="Watson M."/>
            <person name="Adriaenssens E.M."/>
            <person name="Foster-Nyarko E."/>
            <person name="Jarju S."/>
            <person name="Secka A."/>
            <person name="Antonio M."/>
            <person name="Oren A."/>
            <person name="Chaudhuri R.R."/>
            <person name="La Ragione R."/>
            <person name="Hildebrand F."/>
            <person name="Pallen M.J."/>
        </authorList>
    </citation>
    <scope>NUCLEOTIDE SEQUENCE</scope>
    <source>
        <strain evidence="9">CHK183-6373</strain>
    </source>
</reference>
<feature type="domain" description="ABC transmembrane type-1" evidence="8">
    <location>
        <begin position="74"/>
        <end position="293"/>
    </location>
</feature>
<keyword evidence="6 7" id="KW-0472">Membrane</keyword>
<evidence type="ECO:0000259" key="8">
    <source>
        <dbReference type="PROSITE" id="PS50928"/>
    </source>
</evidence>
<dbReference type="InterPro" id="IPR050809">
    <property type="entry name" value="UgpAE/MalFG_permease"/>
</dbReference>
<evidence type="ECO:0000256" key="1">
    <source>
        <dbReference type="ARBA" id="ARBA00004651"/>
    </source>
</evidence>
<dbReference type="PROSITE" id="PS50928">
    <property type="entry name" value="ABC_TM1"/>
    <property type="match status" value="1"/>
</dbReference>
<comment type="similarity">
    <text evidence="7">Belongs to the binding-protein-dependent transport system permease family.</text>
</comment>
<gene>
    <name evidence="9" type="ORF">IAA64_08815</name>
</gene>
<keyword evidence="2 7" id="KW-0813">Transport</keyword>
<feature type="transmembrane region" description="Helical" evidence="7">
    <location>
        <begin position="166"/>
        <end position="186"/>
    </location>
</feature>